<evidence type="ECO:0000256" key="4">
    <source>
        <dbReference type="SAM" id="Phobius"/>
    </source>
</evidence>
<name>A0A7S2SPQ0_9STRA</name>
<dbReference type="SMART" id="SM00239">
    <property type="entry name" value="C2"/>
    <property type="match status" value="1"/>
</dbReference>
<dbReference type="GO" id="GO:0016020">
    <property type="term" value="C:membrane"/>
    <property type="evidence" value="ECO:0007669"/>
    <property type="project" value="TreeGrafter"/>
</dbReference>
<evidence type="ECO:0000256" key="1">
    <source>
        <dbReference type="ARBA" id="ARBA00022723"/>
    </source>
</evidence>
<keyword evidence="2" id="KW-0106">Calcium</keyword>
<protein>
    <recommendedName>
        <fullName evidence="5">C2 domain-containing protein</fullName>
    </recommendedName>
</protein>
<evidence type="ECO:0000256" key="2">
    <source>
        <dbReference type="ARBA" id="ARBA00022837"/>
    </source>
</evidence>
<keyword evidence="4" id="KW-0472">Membrane</keyword>
<feature type="region of interest" description="Disordered" evidence="3">
    <location>
        <begin position="887"/>
        <end position="982"/>
    </location>
</feature>
<organism evidence="6">
    <name type="scientific">Mucochytrium quahogii</name>
    <dbReference type="NCBI Taxonomy" id="96639"/>
    <lineage>
        <taxon>Eukaryota</taxon>
        <taxon>Sar</taxon>
        <taxon>Stramenopiles</taxon>
        <taxon>Bigyra</taxon>
        <taxon>Labyrinthulomycetes</taxon>
        <taxon>Thraustochytrida</taxon>
        <taxon>Thraustochytriidae</taxon>
        <taxon>Mucochytrium</taxon>
    </lineage>
</organism>
<gene>
    <name evidence="6" type="ORF">QSP1433_LOCUS16635</name>
</gene>
<feature type="compositionally biased region" description="Low complexity" evidence="3">
    <location>
        <begin position="9"/>
        <end position="24"/>
    </location>
</feature>
<dbReference type="Gene3D" id="2.60.40.150">
    <property type="entry name" value="C2 domain"/>
    <property type="match status" value="1"/>
</dbReference>
<dbReference type="PANTHER" id="PTHR45911">
    <property type="entry name" value="C2 DOMAIN-CONTAINING PROTEIN"/>
    <property type="match status" value="1"/>
</dbReference>
<dbReference type="InterPro" id="IPR000008">
    <property type="entry name" value="C2_dom"/>
</dbReference>
<dbReference type="SUPFAM" id="SSF49562">
    <property type="entry name" value="C2 domain (Calcium/lipid-binding domain, CaLB)"/>
    <property type="match status" value="1"/>
</dbReference>
<reference evidence="6" key="1">
    <citation type="submission" date="2021-01" db="EMBL/GenBank/DDBJ databases">
        <authorList>
            <person name="Corre E."/>
            <person name="Pelletier E."/>
            <person name="Niang G."/>
            <person name="Scheremetjew M."/>
            <person name="Finn R."/>
            <person name="Kale V."/>
            <person name="Holt S."/>
            <person name="Cochrane G."/>
            <person name="Meng A."/>
            <person name="Brown T."/>
            <person name="Cohen L."/>
        </authorList>
    </citation>
    <scope>NUCLEOTIDE SEQUENCE</scope>
    <source>
        <strain evidence="6">NY070348D</strain>
    </source>
</reference>
<feature type="region of interest" description="Disordered" evidence="3">
    <location>
        <begin position="1"/>
        <end position="33"/>
    </location>
</feature>
<proteinExistence type="predicted"/>
<feature type="domain" description="C2" evidence="5">
    <location>
        <begin position="418"/>
        <end position="537"/>
    </location>
</feature>
<feature type="compositionally biased region" description="Acidic residues" evidence="3">
    <location>
        <begin position="77"/>
        <end position="96"/>
    </location>
</feature>
<feature type="region of interest" description="Disordered" evidence="3">
    <location>
        <begin position="50"/>
        <end position="106"/>
    </location>
</feature>
<evidence type="ECO:0000313" key="6">
    <source>
        <dbReference type="EMBL" id="CAD9706203.1"/>
    </source>
</evidence>
<accession>A0A7S2SPQ0</accession>
<keyword evidence="4" id="KW-0812">Transmembrane</keyword>
<keyword evidence="1" id="KW-0479">Metal-binding</keyword>
<evidence type="ECO:0000256" key="3">
    <source>
        <dbReference type="SAM" id="MobiDB-lite"/>
    </source>
</evidence>
<feature type="transmembrane region" description="Helical" evidence="4">
    <location>
        <begin position="136"/>
        <end position="152"/>
    </location>
</feature>
<keyword evidence="4" id="KW-1133">Transmembrane helix</keyword>
<sequence length="1032" mass="117456">MNRHHEIDGQSADGDMDSSGASMAVPTELNQPISKGTMFSSAYKMVFKRKQAASQDSQVMERESDQPNPDHGKGGEHDDDDNNEEEECSEEEEEPQQDVKEGTPGSEDTVTLQLFVITTSTVTTLLFAVFPAASQYVAWFLLVFCVLGFLYMKTPRFLAWVLSESVTRFALFGYPFSVGSLSLGPRIYKGRLHVRLVAEDIGFANPPGFPHQWFVFCGRLDLEMSIPLKKIPGILMLQMKRIPLKRVPDFDCLVVIDVPYIDFDNVKLNFELMEGKFNINEVTKEIAQREVIAYIRGVIRKQELVDRLRSLLPEHVADSIPFLTPAYRSWNWDAYRTVDVEPVLPEQGNVVEEEAEPQVNGEEHEEVPVNETGTTGLLKASKSVRVNHLGGKLIKNVSKAIPLNFSNTKKKIEENLTEEQARTRSLNELVECVLPNKLEVTIIRARNLEAGDRNIFTGSRSTDPVVTIKVRDKQKVSSTRYNTVKPMWKEKFVFPVTDASTVLHISVSDEDLTSKDFLGQWIMTLKYLVVDPSYCWHNPDSFEVDHEAHSIKGWFPLMDKKWKRRGECGEIEMLIRWYHDPEFDTGRAEAARTAMSSLDQNSKETNLRLGSRERVTDMLNHVPVLFNMHRVTIRKVSFFLQDLFRGNVGHAELLHKRGKSSDKASKIKIPVLEWKTAFRPSKGEPGITTYKVLYSFFIKGLLPKIFKHNILAGALSATATGFAANMAQTTERFFKGEMDFTGLKKVGKKIGGEFRIAGRHVKKKLKADNKVEEARVDAEDEEYLYDCIIEGYLRKCSFLKARRKLNMTVSNKSFKRCRFELKGKSMFYKPMERSEPRKIPLNTIQLVQLDLDRQEISLFRQYKVTILRVCMEEINQYLHQPLPMVDLDRSPPRARPNESQLPIGSPKSVTEYETKSTRGDEAHDFSPTVQVERKSLRSDTESISSSRSTGMLSNWKNRLFTKRESSGGGDTSSVSSIGEHDTEAQSLEFETMRLAEKKSAAQREEINLKLMEWFQALKDCGVNTTIVQPSGI</sequence>
<dbReference type="Pfam" id="PF00168">
    <property type="entry name" value="C2"/>
    <property type="match status" value="1"/>
</dbReference>
<feature type="compositionally biased region" description="Basic and acidic residues" evidence="3">
    <location>
        <begin position="59"/>
        <end position="76"/>
    </location>
</feature>
<feature type="compositionally biased region" description="Basic and acidic residues" evidence="3">
    <location>
        <begin position="910"/>
        <end position="924"/>
    </location>
</feature>
<feature type="compositionally biased region" description="Basic and acidic residues" evidence="3">
    <location>
        <begin position="931"/>
        <end position="940"/>
    </location>
</feature>
<dbReference type="AlphaFoldDB" id="A0A7S2SPQ0"/>
<dbReference type="EMBL" id="HBHK01026459">
    <property type="protein sequence ID" value="CAD9706203.1"/>
    <property type="molecule type" value="Transcribed_RNA"/>
</dbReference>
<dbReference type="PANTHER" id="PTHR45911:SF4">
    <property type="entry name" value="MULTIPLE C2 AND TRANSMEMBRANE DOMAIN-CONTAINING PROTEIN"/>
    <property type="match status" value="1"/>
</dbReference>
<evidence type="ECO:0000259" key="5">
    <source>
        <dbReference type="PROSITE" id="PS50004"/>
    </source>
</evidence>
<dbReference type="CDD" id="cd00030">
    <property type="entry name" value="C2"/>
    <property type="match status" value="1"/>
</dbReference>
<dbReference type="PROSITE" id="PS50004">
    <property type="entry name" value="C2"/>
    <property type="match status" value="1"/>
</dbReference>
<dbReference type="InterPro" id="IPR035892">
    <property type="entry name" value="C2_domain_sf"/>
</dbReference>
<dbReference type="GO" id="GO:0005509">
    <property type="term" value="F:calcium ion binding"/>
    <property type="evidence" value="ECO:0007669"/>
    <property type="project" value="TreeGrafter"/>
</dbReference>